<dbReference type="RefSeq" id="WP_170302025.1">
    <property type="nucleotide sequence ID" value="NZ_CP062803.1"/>
</dbReference>
<feature type="domain" description="DUF4224" evidence="1">
    <location>
        <begin position="5"/>
        <end position="49"/>
    </location>
</feature>
<dbReference type="EMBL" id="CP062803">
    <property type="protein sequence ID" value="QOT74861.1"/>
    <property type="molecule type" value="Genomic_DNA"/>
</dbReference>
<protein>
    <submittedName>
        <fullName evidence="2">DUF4224 domain-containing protein</fullName>
    </submittedName>
</protein>
<dbReference type="InterPro" id="IPR025319">
    <property type="entry name" value="DUF4224"/>
</dbReference>
<dbReference type="Proteomes" id="UP000397656">
    <property type="component" value="Chromosome 1"/>
</dbReference>
<dbReference type="GeneID" id="98401502"/>
<accession>A0A7M2GQ85</accession>
<gene>
    <name evidence="2" type="ORF">F7R26_011360</name>
</gene>
<dbReference type="Pfam" id="PF13986">
    <property type="entry name" value="DUF4224"/>
    <property type="match status" value="1"/>
</dbReference>
<evidence type="ECO:0000313" key="3">
    <source>
        <dbReference type="Proteomes" id="UP000397656"/>
    </source>
</evidence>
<dbReference type="AlphaFoldDB" id="A0A7M2GQ85"/>
<evidence type="ECO:0000313" key="2">
    <source>
        <dbReference type="EMBL" id="QOT74861.1"/>
    </source>
</evidence>
<reference evidence="2 3" key="1">
    <citation type="submission" date="2020-10" db="EMBL/GenBank/DDBJ databases">
        <title>Complete genome sequence of Cupriavidus basilensis CCUG 49340T.</title>
        <authorList>
            <person name="Salva-Serra F."/>
            <person name="Donoso R.A."/>
            <person name="Cho K.H."/>
            <person name="Yoo J.A."/>
            <person name="Lee K."/>
            <person name="Yoon S.-H."/>
            <person name="Perez-Pantoja D."/>
            <person name="Moore E.R.B."/>
        </authorList>
    </citation>
    <scope>NUCLEOTIDE SEQUENCE [LARGE SCALE GENOMIC DNA]</scope>
    <source>
        <strain evidence="3">CCUG 49340</strain>
    </source>
</reference>
<name>A0A7M2GQ85_9BURK</name>
<proteinExistence type="predicted"/>
<evidence type="ECO:0000259" key="1">
    <source>
        <dbReference type="Pfam" id="PF13986"/>
    </source>
</evidence>
<sequence length="77" mass="8479">MSTYLTVNELAELVGCQPRSHTCMKRWLKKHGWPFAVNIAGVPQVSRAYFQARLSGLASATGTDEPEQEPNFEALAA</sequence>
<organism evidence="2 3">
    <name type="scientific">Cupriavidus basilensis</name>
    <dbReference type="NCBI Taxonomy" id="68895"/>
    <lineage>
        <taxon>Bacteria</taxon>
        <taxon>Pseudomonadati</taxon>
        <taxon>Pseudomonadota</taxon>
        <taxon>Betaproteobacteria</taxon>
        <taxon>Burkholderiales</taxon>
        <taxon>Burkholderiaceae</taxon>
        <taxon>Cupriavidus</taxon>
    </lineage>
</organism>